<keyword evidence="1" id="KW-0472">Membrane</keyword>
<evidence type="ECO:0000259" key="2">
    <source>
        <dbReference type="Pfam" id="PF14501"/>
    </source>
</evidence>
<dbReference type="SUPFAM" id="SSF55874">
    <property type="entry name" value="ATPase domain of HSP90 chaperone/DNA topoisomerase II/histidine kinase"/>
    <property type="match status" value="1"/>
</dbReference>
<name>A0ABW1SN69_9LACO</name>
<dbReference type="InterPro" id="IPR036890">
    <property type="entry name" value="HATPase_C_sf"/>
</dbReference>
<dbReference type="Proteomes" id="UP001596171">
    <property type="component" value="Unassembled WGS sequence"/>
</dbReference>
<feature type="transmembrane region" description="Helical" evidence="1">
    <location>
        <begin position="36"/>
        <end position="54"/>
    </location>
</feature>
<dbReference type="Pfam" id="PF14501">
    <property type="entry name" value="HATPase_c_5"/>
    <property type="match status" value="1"/>
</dbReference>
<feature type="transmembrane region" description="Helical" evidence="1">
    <location>
        <begin position="174"/>
        <end position="193"/>
    </location>
</feature>
<keyword evidence="3" id="KW-0418">Kinase</keyword>
<dbReference type="Gene3D" id="3.30.565.10">
    <property type="entry name" value="Histidine kinase-like ATPase, C-terminal domain"/>
    <property type="match status" value="1"/>
</dbReference>
<dbReference type="GO" id="GO:0004673">
    <property type="term" value="F:protein histidine kinase activity"/>
    <property type="evidence" value="ECO:0007669"/>
    <property type="project" value="UniProtKB-EC"/>
</dbReference>
<keyword evidence="1" id="KW-0812">Transmembrane</keyword>
<accession>A0ABW1SN69</accession>
<dbReference type="PANTHER" id="PTHR40448:SF1">
    <property type="entry name" value="TWO-COMPONENT SENSOR HISTIDINE KINASE"/>
    <property type="match status" value="1"/>
</dbReference>
<gene>
    <name evidence="3" type="ORF">ACFP1L_13050</name>
</gene>
<feature type="domain" description="Sensor histidine kinase NatK-like C-terminal" evidence="2">
    <location>
        <begin position="342"/>
        <end position="441"/>
    </location>
</feature>
<sequence>MEALLYALSLLSGGYEMLIMMIAFREFLTWRLSAVWVALVIFFGVFGQIATAQWPQVPLVFFWIVPITVVNTIMSARLLYTKWILTLPIAIFLNAIKRLVGGMAGSFLKWIMSSSAPMQLRQAIDLHNLSANINLFGAVIICLPIMIIIGLIAHSFMVKSSAADFFQHAKIDRSDYLLVLLCYALYLGAYAYVLELSVISQTYVASASSIIFGIIVFYVVNNKNSRLTDAQLLSEMSNYNELLGHRNQQLHLFKHDYQNILLSLSQYIQTKDMGGLKDYFETEVMASGENLTTDIGPEQLRHLHVPALSGLIYSKYEAAASRNVQLKLTVLQPIDLPEAAHVNIVRILGNLLDNAIDAAAQVDHQVYLTVTQTQQGDVTFNVKNQVPAGETINLARIKKSRFTTKPGHLGYGLSSISQLASKHVQVGYQIQDGTFLATLTIHKAK</sequence>
<feature type="transmembrane region" description="Helical" evidence="1">
    <location>
        <begin position="199"/>
        <end position="220"/>
    </location>
</feature>
<evidence type="ECO:0000313" key="4">
    <source>
        <dbReference type="Proteomes" id="UP001596171"/>
    </source>
</evidence>
<keyword evidence="4" id="KW-1185">Reference proteome</keyword>
<dbReference type="EMBL" id="JBHSSE010000028">
    <property type="protein sequence ID" value="MFC6202793.1"/>
    <property type="molecule type" value="Genomic_DNA"/>
</dbReference>
<dbReference type="RefSeq" id="WP_171002319.1">
    <property type="nucleotide sequence ID" value="NZ_BJDI01000006.1"/>
</dbReference>
<evidence type="ECO:0000313" key="3">
    <source>
        <dbReference type="EMBL" id="MFC6202793.1"/>
    </source>
</evidence>
<comment type="caution">
    <text evidence="3">The sequence shown here is derived from an EMBL/GenBank/DDBJ whole genome shotgun (WGS) entry which is preliminary data.</text>
</comment>
<keyword evidence="3" id="KW-0808">Transferase</keyword>
<dbReference type="InterPro" id="IPR032834">
    <property type="entry name" value="NatK-like_C"/>
</dbReference>
<organism evidence="3 4">
    <name type="scientific">Lactiplantibacillus nangangensis</name>
    <dbReference type="NCBI Taxonomy" id="2559917"/>
    <lineage>
        <taxon>Bacteria</taxon>
        <taxon>Bacillati</taxon>
        <taxon>Bacillota</taxon>
        <taxon>Bacilli</taxon>
        <taxon>Lactobacillales</taxon>
        <taxon>Lactobacillaceae</taxon>
        <taxon>Lactiplantibacillus</taxon>
    </lineage>
</organism>
<feature type="transmembrane region" description="Helical" evidence="1">
    <location>
        <begin position="131"/>
        <end position="153"/>
    </location>
</feature>
<dbReference type="EC" id="2.7.13.3" evidence="3"/>
<proteinExistence type="predicted"/>
<feature type="transmembrane region" description="Helical" evidence="1">
    <location>
        <begin position="87"/>
        <end position="111"/>
    </location>
</feature>
<feature type="transmembrane region" description="Helical" evidence="1">
    <location>
        <begin position="60"/>
        <end position="80"/>
    </location>
</feature>
<evidence type="ECO:0000256" key="1">
    <source>
        <dbReference type="SAM" id="Phobius"/>
    </source>
</evidence>
<dbReference type="PANTHER" id="PTHR40448">
    <property type="entry name" value="TWO-COMPONENT SENSOR HISTIDINE KINASE"/>
    <property type="match status" value="1"/>
</dbReference>
<protein>
    <submittedName>
        <fullName evidence="3">Sensor histidine kinase</fullName>
        <ecNumber evidence="3">2.7.13.3</ecNumber>
    </submittedName>
</protein>
<reference evidence="4" key="1">
    <citation type="journal article" date="2019" name="Int. J. Syst. Evol. Microbiol.">
        <title>The Global Catalogue of Microorganisms (GCM) 10K type strain sequencing project: providing services to taxonomists for standard genome sequencing and annotation.</title>
        <authorList>
            <consortium name="The Broad Institute Genomics Platform"/>
            <consortium name="The Broad Institute Genome Sequencing Center for Infectious Disease"/>
            <person name="Wu L."/>
            <person name="Ma J."/>
        </authorList>
    </citation>
    <scope>NUCLEOTIDE SEQUENCE [LARGE SCALE GENOMIC DNA]</scope>
    <source>
        <strain evidence="4">CCM 8930</strain>
    </source>
</reference>
<keyword evidence="1" id="KW-1133">Transmembrane helix</keyword>